<dbReference type="Proteomes" id="UP000663855">
    <property type="component" value="Unassembled WGS sequence"/>
</dbReference>
<dbReference type="Gene3D" id="3.40.50.300">
    <property type="entry name" value="P-loop containing nucleotide triphosphate hydrolases"/>
    <property type="match status" value="1"/>
</dbReference>
<accession>A0A815VZ90</accession>
<gene>
    <name evidence="2" type="ORF">CJN711_LOCUS29435</name>
</gene>
<feature type="domain" description="Protein kinase" evidence="1">
    <location>
        <begin position="668"/>
        <end position="907"/>
    </location>
</feature>
<dbReference type="GO" id="GO:0005524">
    <property type="term" value="F:ATP binding"/>
    <property type="evidence" value="ECO:0007669"/>
    <property type="project" value="InterPro"/>
</dbReference>
<reference evidence="2" key="1">
    <citation type="submission" date="2021-02" db="EMBL/GenBank/DDBJ databases">
        <authorList>
            <person name="Nowell W R."/>
        </authorList>
    </citation>
    <scope>NUCLEOTIDE SEQUENCE</scope>
</reference>
<evidence type="ECO:0000313" key="2">
    <source>
        <dbReference type="EMBL" id="CAF1536861.1"/>
    </source>
</evidence>
<dbReference type="GO" id="GO:0004672">
    <property type="term" value="F:protein kinase activity"/>
    <property type="evidence" value="ECO:0007669"/>
    <property type="project" value="InterPro"/>
</dbReference>
<dbReference type="InterPro" id="IPR011009">
    <property type="entry name" value="Kinase-like_dom_sf"/>
</dbReference>
<protein>
    <recommendedName>
        <fullName evidence="1">Protein kinase domain-containing protein</fullName>
    </recommendedName>
</protein>
<organism evidence="2 3">
    <name type="scientific">Rotaria magnacalcarata</name>
    <dbReference type="NCBI Taxonomy" id="392030"/>
    <lineage>
        <taxon>Eukaryota</taxon>
        <taxon>Metazoa</taxon>
        <taxon>Spiralia</taxon>
        <taxon>Gnathifera</taxon>
        <taxon>Rotifera</taxon>
        <taxon>Eurotatoria</taxon>
        <taxon>Bdelloidea</taxon>
        <taxon>Philodinida</taxon>
        <taxon>Philodinidae</taxon>
        <taxon>Rotaria</taxon>
    </lineage>
</organism>
<proteinExistence type="predicted"/>
<dbReference type="SMART" id="SM00220">
    <property type="entry name" value="S_TKc"/>
    <property type="match status" value="1"/>
</dbReference>
<dbReference type="SUPFAM" id="SSF56112">
    <property type="entry name" value="Protein kinase-like (PK-like)"/>
    <property type="match status" value="1"/>
</dbReference>
<dbReference type="SUPFAM" id="SSF52540">
    <property type="entry name" value="P-loop containing nucleoside triphosphate hydrolases"/>
    <property type="match status" value="1"/>
</dbReference>
<comment type="caution">
    <text evidence="2">The sequence shown here is derived from an EMBL/GenBank/DDBJ whole genome shotgun (WGS) entry which is preliminary data.</text>
</comment>
<dbReference type="Pfam" id="PF00350">
    <property type="entry name" value="Dynamin_N"/>
    <property type="match status" value="1"/>
</dbReference>
<evidence type="ECO:0000313" key="3">
    <source>
        <dbReference type="Proteomes" id="UP000663855"/>
    </source>
</evidence>
<dbReference type="EMBL" id="CAJNOV010013965">
    <property type="protein sequence ID" value="CAF1536861.1"/>
    <property type="molecule type" value="Genomic_DNA"/>
</dbReference>
<dbReference type="InterPro" id="IPR045063">
    <property type="entry name" value="Dynamin_N"/>
</dbReference>
<dbReference type="Pfam" id="PF00069">
    <property type="entry name" value="Pkinase"/>
    <property type="match status" value="1"/>
</dbReference>
<dbReference type="PROSITE" id="PS50011">
    <property type="entry name" value="PROTEIN_KINASE_DOM"/>
    <property type="match status" value="1"/>
</dbReference>
<sequence>MTEGAVVYSHEKKLQTIIHSNHHIRNIVRRNVHHFLSLREELLDNSIIQCLVASDDPQSPLIDTVRIEQLNARVTSDKIQLALCGENSSGKTAFLHAFLNIGKMLPSGDGPVTARITKLTYAVPGEACIRIKKSLRDHTFTDDEINLSTYFSSEKPNWMGIGRALAKHVKRPEGIDEKSLEFAEWARSVVEIHIPSSTLALGVDVYDTPGFLSDDAPVLKEILHDLVELIHPTLVFMYANPSTDDATKGCFLAVKTALHDLDEMSIFFLNSKADLNRMPKFKQGMNENEFLTILADERIQRYKLLLDAPFLVNDKLEGLPISIDQCQCFDLCSVNSQLIKPHGPTMNEATIRRIIQFVANNDLAIAKRVCKLVLPVIDSFFDLLHITTHRTQEHLLQLYHDAQVWAKKYSEIYKSQTDQFLSDLFSKIFQQLNMESESIVQLISSVRIPQNLIQLTVKTAVRLQVITPTVRETLRNFMKNVFEHVKSHSDMIQDVVSNEILFGALRNQEISDFSALLLDDYAMKNTGGTSILYIVNTISTPVLVCSRNIQQVGIEDETTSRVFLEDIRQLPTVQDKNPPKQLNDQIYRYLSNIGTMLAEKKNEMQRAIELWRDQERAKLLSRIQIHYDAARPFLSLTQETHSLIEQHISHFIVIECQLCAAEDMAKMNGLIPEIRSGDSKSTMFSLFTADWGDKKNLLVKKISRSLPDQPTAAYYEAHYHRTVAKLGVPNICHLSYLYEHRLDEQIFELWMIFLPIHCSLEQYLEEHSESIPIKTILKWLISIIHALVILHKNCLIHRNIVPSNIVITADNCAMLIDLGNWHDESDLSIRHDLSSTINGANEDIKGFGEIGQILNAFIEQDETISAIIDQFNELMLRCSQANYERPMAAELVQQKLNFINDQRHALI</sequence>
<dbReference type="InterPro" id="IPR027417">
    <property type="entry name" value="P-loop_NTPase"/>
</dbReference>
<dbReference type="InterPro" id="IPR000719">
    <property type="entry name" value="Prot_kinase_dom"/>
</dbReference>
<name>A0A815VZ90_9BILA</name>
<evidence type="ECO:0000259" key="1">
    <source>
        <dbReference type="PROSITE" id="PS50011"/>
    </source>
</evidence>
<dbReference type="Gene3D" id="1.10.510.10">
    <property type="entry name" value="Transferase(Phosphotransferase) domain 1"/>
    <property type="match status" value="1"/>
</dbReference>
<dbReference type="AlphaFoldDB" id="A0A815VZ90"/>